<evidence type="ECO:0000313" key="2">
    <source>
        <dbReference type="Proteomes" id="UP001143856"/>
    </source>
</evidence>
<protein>
    <submittedName>
        <fullName evidence="1">Uncharacterized protein</fullName>
    </submittedName>
</protein>
<sequence>MYNLQIGTRLQAQVTEVTGILVFTNNFPAPATYRLDLGLDKKETGTMEKTPRAPATLQMARSQDGGSAYQRSSNAPLVTTVFTDGDVPDNIAEMSADEAALAALGYKQEFKREFSAWTSFAVSFAVMGLQPSIATTMWYGIGYAGPAANTWGWLVSVVFIVCIAASIAELASSMPTSGGLYYAAAVLAGPKYGPLAAWITGWSNWFVCVTGAPSVNWGGASMILAAASIANPSYTPTSYQTFLLTTFLMIVHACISSMPTLWVAHFNSVGTIINILALVATIIIIPTATNNVPKFQPSSVAWGIQNSTDWPDGVAVLMSFLAICWTMSGYDAPFHLSEECSNASVASPRAIMMTAVSGSVLGFILNALIAYTVTDVEAVINTELGQPWAAYLIQVLPHQAALAVLALTIVCAFSMGQGCMVAASRVCFAYARDDCFGVLSKPLKRVNRYTLTPVNAVWFNAFIGILLLLLIFGGTAIDAIFSIGAIAAFIAFSVPIFIKIAFVRNKFRRGPWHLGAFSLPIGILGCSFVLVILPFFNFPAVHGENLTLEEMNWTSLVYGAPMLFIIIWFFVDAHKWFKGPKINIEASNVLKLERFYTQGPIFSEELMSSTNTTDEGKLISLQLMGQQSA</sequence>
<dbReference type="EMBL" id="JAPDGR010001165">
    <property type="protein sequence ID" value="KAJ2985094.1"/>
    <property type="molecule type" value="Genomic_DNA"/>
</dbReference>
<name>A0ACC1P0S1_9PEZI</name>
<keyword evidence="2" id="KW-1185">Reference proteome</keyword>
<comment type="caution">
    <text evidence="1">The sequence shown here is derived from an EMBL/GenBank/DDBJ whole genome shotgun (WGS) entry which is preliminary data.</text>
</comment>
<gene>
    <name evidence="1" type="ORF">NUW58_g5719</name>
</gene>
<dbReference type="Proteomes" id="UP001143856">
    <property type="component" value="Unassembled WGS sequence"/>
</dbReference>
<proteinExistence type="predicted"/>
<organism evidence="1 2">
    <name type="scientific">Xylaria curta</name>
    <dbReference type="NCBI Taxonomy" id="42375"/>
    <lineage>
        <taxon>Eukaryota</taxon>
        <taxon>Fungi</taxon>
        <taxon>Dikarya</taxon>
        <taxon>Ascomycota</taxon>
        <taxon>Pezizomycotina</taxon>
        <taxon>Sordariomycetes</taxon>
        <taxon>Xylariomycetidae</taxon>
        <taxon>Xylariales</taxon>
        <taxon>Xylariaceae</taxon>
        <taxon>Xylaria</taxon>
    </lineage>
</organism>
<reference evidence="1" key="1">
    <citation type="submission" date="2022-10" db="EMBL/GenBank/DDBJ databases">
        <title>Genome Sequence of Xylaria curta.</title>
        <authorList>
            <person name="Buettner E."/>
        </authorList>
    </citation>
    <scope>NUCLEOTIDE SEQUENCE</scope>
    <source>
        <strain evidence="1">Babe10</strain>
    </source>
</reference>
<accession>A0ACC1P0S1</accession>
<evidence type="ECO:0000313" key="1">
    <source>
        <dbReference type="EMBL" id="KAJ2985094.1"/>
    </source>
</evidence>